<dbReference type="InterPro" id="IPR000792">
    <property type="entry name" value="Tscrpt_reg_LuxR_C"/>
</dbReference>
<dbReference type="PROSITE" id="PS50043">
    <property type="entry name" value="HTH_LUXR_2"/>
    <property type="match status" value="1"/>
</dbReference>
<dbReference type="PANTHER" id="PTHR44688">
    <property type="entry name" value="DNA-BINDING TRANSCRIPTIONAL ACTIVATOR DEVR_DOSR"/>
    <property type="match status" value="1"/>
</dbReference>
<dbReference type="Pfam" id="PF00196">
    <property type="entry name" value="GerE"/>
    <property type="match status" value="1"/>
</dbReference>
<dbReference type="SUPFAM" id="SSF46894">
    <property type="entry name" value="C-terminal effector domain of the bipartite response regulators"/>
    <property type="match status" value="1"/>
</dbReference>
<organism evidence="5 6">
    <name type="scientific">Bradyrhizobium commune</name>
    <dbReference type="NCBI Taxonomy" id="83627"/>
    <lineage>
        <taxon>Bacteria</taxon>
        <taxon>Pseudomonadati</taxon>
        <taxon>Pseudomonadota</taxon>
        <taxon>Alphaproteobacteria</taxon>
        <taxon>Hyphomicrobiales</taxon>
        <taxon>Nitrobacteraceae</taxon>
        <taxon>Bradyrhizobium</taxon>
    </lineage>
</organism>
<dbReference type="InterPro" id="IPR016032">
    <property type="entry name" value="Sig_transdc_resp-reg_C-effctor"/>
</dbReference>
<dbReference type="PRINTS" id="PR00038">
    <property type="entry name" value="HTHLUXR"/>
</dbReference>
<evidence type="ECO:0000256" key="1">
    <source>
        <dbReference type="ARBA" id="ARBA00023015"/>
    </source>
</evidence>
<evidence type="ECO:0000256" key="2">
    <source>
        <dbReference type="ARBA" id="ARBA00023125"/>
    </source>
</evidence>
<gene>
    <name evidence="5" type="ORF">IC761_06955</name>
</gene>
<dbReference type="RefSeq" id="WP_195802525.1">
    <property type="nucleotide sequence ID" value="NZ_CP061379.1"/>
</dbReference>
<dbReference type="GO" id="GO:0006355">
    <property type="term" value="P:regulation of DNA-templated transcription"/>
    <property type="evidence" value="ECO:0007669"/>
    <property type="project" value="InterPro"/>
</dbReference>
<evidence type="ECO:0000313" key="5">
    <source>
        <dbReference type="EMBL" id="QPF93006.1"/>
    </source>
</evidence>
<reference evidence="5 6" key="1">
    <citation type="submission" date="2020-09" db="EMBL/GenBank/DDBJ databases">
        <title>Complete genomes of bradyrhizobia occurring on native shrubby legumes in Australia.</title>
        <authorList>
            <person name="Lafay B."/>
        </authorList>
    </citation>
    <scope>NUCLEOTIDE SEQUENCE [LARGE SCALE GENOMIC DNA]</scope>
    <source>
        <strain evidence="5 6">BDV5040</strain>
    </source>
</reference>
<dbReference type="GO" id="GO:0003677">
    <property type="term" value="F:DNA binding"/>
    <property type="evidence" value="ECO:0007669"/>
    <property type="project" value="UniProtKB-KW"/>
</dbReference>
<evidence type="ECO:0000259" key="4">
    <source>
        <dbReference type="PROSITE" id="PS50043"/>
    </source>
</evidence>
<name>A0A7S9D874_9BRAD</name>
<dbReference type="KEGG" id="bcou:IC761_06955"/>
<feature type="domain" description="HTH luxR-type" evidence="4">
    <location>
        <begin position="317"/>
        <end position="382"/>
    </location>
</feature>
<accession>A0A7S9D874</accession>
<dbReference type="InterPro" id="IPR035965">
    <property type="entry name" value="PAS-like_dom_sf"/>
</dbReference>
<keyword evidence="2" id="KW-0238">DNA-binding</keyword>
<sequence>MLPWAQTDACGNAQVNPSSEQIEKVVDLIYDAAAENDLWRNVLTAVADLTNSQGGILFGVSFDTRAIHYEFNGRLNEEYNRYYQERHMQNPYADYMVHQPVGRVVLSDEIMELWKFRATSFYDDVFRPQNITHSALMALAAQRDFRVAFNICRSESQGQFNPEEQRLLEWLSPHLRRSAALGFRLEGYRSIRDAAFDVLDRLSDGVAIFDRSARILFANAAARRIEAEGMLRLHPSIAMAAPAYSSRLIALIKPALTGGAGGTMSFPNGTDGRLLTIMVSSIRGRSVGLLSDAGFKDAAVLIFIIDPANRRSIPLGQIMHAYGLTHAEARVALAVSSGHTVGETARLLNLSPNTIKTHLRHVFAKTSTGRQAELAGLITAIGTVLLSTERE</sequence>
<keyword evidence="3" id="KW-0804">Transcription</keyword>
<protein>
    <recommendedName>
        <fullName evidence="4">HTH luxR-type domain-containing protein</fullName>
    </recommendedName>
</protein>
<dbReference type="Gene3D" id="1.10.10.10">
    <property type="entry name" value="Winged helix-like DNA-binding domain superfamily/Winged helix DNA-binding domain"/>
    <property type="match status" value="1"/>
</dbReference>
<dbReference type="SMART" id="SM00421">
    <property type="entry name" value="HTH_LUXR"/>
    <property type="match status" value="1"/>
</dbReference>
<dbReference type="Proteomes" id="UP000594621">
    <property type="component" value="Chromosome"/>
</dbReference>
<dbReference type="PANTHER" id="PTHR44688:SF16">
    <property type="entry name" value="DNA-BINDING TRANSCRIPTIONAL ACTIVATOR DEVR_DOSR"/>
    <property type="match status" value="1"/>
</dbReference>
<dbReference type="AlphaFoldDB" id="A0A7S9D874"/>
<evidence type="ECO:0000313" key="6">
    <source>
        <dbReference type="Proteomes" id="UP000594621"/>
    </source>
</evidence>
<dbReference type="InterPro" id="IPR036388">
    <property type="entry name" value="WH-like_DNA-bd_sf"/>
</dbReference>
<dbReference type="EMBL" id="CP061379">
    <property type="protein sequence ID" value="QPF93006.1"/>
    <property type="molecule type" value="Genomic_DNA"/>
</dbReference>
<keyword evidence="6" id="KW-1185">Reference proteome</keyword>
<dbReference type="SUPFAM" id="SSF55785">
    <property type="entry name" value="PYP-like sensor domain (PAS domain)"/>
    <property type="match status" value="1"/>
</dbReference>
<proteinExistence type="predicted"/>
<evidence type="ECO:0000256" key="3">
    <source>
        <dbReference type="ARBA" id="ARBA00023163"/>
    </source>
</evidence>
<keyword evidence="1" id="KW-0805">Transcription regulation</keyword>